<evidence type="ECO:0000313" key="8">
    <source>
        <dbReference type="Proteomes" id="UP000305887"/>
    </source>
</evidence>
<reference evidence="7 8" key="1">
    <citation type="submission" date="2019-06" db="EMBL/GenBank/DDBJ databases">
        <title>YIM 131921 draft genome.</title>
        <authorList>
            <person name="Jiang L."/>
        </authorList>
    </citation>
    <scope>NUCLEOTIDE SEQUENCE [LARGE SCALE GENOMIC DNA]</scope>
    <source>
        <strain evidence="7 8">YIM 131921</strain>
    </source>
</reference>
<dbReference type="Pfam" id="PF14226">
    <property type="entry name" value="DIOX_N"/>
    <property type="match status" value="1"/>
</dbReference>
<dbReference type="InterPro" id="IPR027443">
    <property type="entry name" value="IPNS-like_sf"/>
</dbReference>
<keyword evidence="4 5" id="KW-0408">Iron</keyword>
<dbReference type="InterPro" id="IPR026992">
    <property type="entry name" value="DIOX_N"/>
</dbReference>
<dbReference type="SUPFAM" id="SSF51197">
    <property type="entry name" value="Clavaminate synthase-like"/>
    <property type="match status" value="1"/>
</dbReference>
<dbReference type="Gene3D" id="2.60.120.330">
    <property type="entry name" value="B-lactam Antibiotic, Isopenicillin N Synthase, Chain"/>
    <property type="match status" value="1"/>
</dbReference>
<gene>
    <name evidence="7" type="ORF">FHG66_16405</name>
</gene>
<evidence type="ECO:0000256" key="4">
    <source>
        <dbReference type="ARBA" id="ARBA00023004"/>
    </source>
</evidence>
<dbReference type="PROSITE" id="PS51471">
    <property type="entry name" value="FE2OG_OXY"/>
    <property type="match status" value="1"/>
</dbReference>
<dbReference type="GO" id="GO:0046872">
    <property type="term" value="F:metal ion binding"/>
    <property type="evidence" value="ECO:0007669"/>
    <property type="project" value="UniProtKB-KW"/>
</dbReference>
<protein>
    <submittedName>
        <fullName evidence="7">Isopenicillin N synthase family oxygenase</fullName>
    </submittedName>
</protein>
<dbReference type="AlphaFoldDB" id="A0A5C4MP79"/>
<organism evidence="7 8">
    <name type="scientific">Rubellimicrobium rubrum</name>
    <dbReference type="NCBI Taxonomy" id="2585369"/>
    <lineage>
        <taxon>Bacteria</taxon>
        <taxon>Pseudomonadati</taxon>
        <taxon>Pseudomonadota</taxon>
        <taxon>Alphaproteobacteria</taxon>
        <taxon>Rhodobacterales</taxon>
        <taxon>Roseobacteraceae</taxon>
        <taxon>Rubellimicrobium</taxon>
    </lineage>
</organism>
<sequence>MKAAASSIAAGDCLLFMQLAGEPAESWSVPVCRWLLSRPAAAGSDLLRDSKEMTMRADLSDDQRALTVDDATLPVVDLAGLFTGNAADTARIAADLGRAARTSGFFYITGHGISQEMMDAVFAASRAFHAMPRSYKMRWWSGFTTHHRGYVPFEENGANFPRSINMNEAWDMSFEAPADHPDYLAGWRMTGPNVWPDLPGWKDTVSGYYDAVFGLGLRLLDALALELGIEPEELTRHITYPTSQLRLLRYVPNDLPATKDIAGISAHSDFECFTILLQGGPGLQVMNAQDVWIEAPPIPGCFVVNIGDIFETWSGGQFKSTQHRVVNIGRERFSIPLFFGLDYHAIVEPLEKFRTPETQAKYPPMKAGEHLMRMTINAFRYMADAQAKGALVPDYAVPEENPFKREAKVAQA</sequence>
<evidence type="ECO:0000256" key="5">
    <source>
        <dbReference type="RuleBase" id="RU003682"/>
    </source>
</evidence>
<dbReference type="EMBL" id="VDFU01000024">
    <property type="protein sequence ID" value="TNC47622.1"/>
    <property type="molecule type" value="Genomic_DNA"/>
</dbReference>
<evidence type="ECO:0000259" key="6">
    <source>
        <dbReference type="PROSITE" id="PS51471"/>
    </source>
</evidence>
<comment type="similarity">
    <text evidence="1 5">Belongs to the iron/ascorbate-dependent oxidoreductase family.</text>
</comment>
<comment type="caution">
    <text evidence="7">The sequence shown here is derived from an EMBL/GenBank/DDBJ whole genome shotgun (WGS) entry which is preliminary data.</text>
</comment>
<dbReference type="PANTHER" id="PTHR10209:SF867">
    <property type="entry name" value="2-OXOGLUTARATE (2OG) AND FE(II)-DEPENDENT OXYGENASE SUPERFAMILY PROTEIN"/>
    <property type="match status" value="1"/>
</dbReference>
<feature type="domain" description="Fe2OG dioxygenase" evidence="6">
    <location>
        <begin position="241"/>
        <end position="341"/>
    </location>
</feature>
<dbReference type="Proteomes" id="UP000305887">
    <property type="component" value="Unassembled WGS sequence"/>
</dbReference>
<accession>A0A5C4MP79</accession>
<dbReference type="OrthoDB" id="21825at2"/>
<evidence type="ECO:0000256" key="1">
    <source>
        <dbReference type="ARBA" id="ARBA00008056"/>
    </source>
</evidence>
<keyword evidence="8" id="KW-1185">Reference proteome</keyword>
<proteinExistence type="inferred from homology"/>
<dbReference type="Pfam" id="PF03171">
    <property type="entry name" value="2OG-FeII_Oxy"/>
    <property type="match status" value="1"/>
</dbReference>
<evidence type="ECO:0000256" key="2">
    <source>
        <dbReference type="ARBA" id="ARBA00022723"/>
    </source>
</evidence>
<dbReference type="InterPro" id="IPR044861">
    <property type="entry name" value="IPNS-like_FE2OG_OXY"/>
</dbReference>
<name>A0A5C4MP79_9RHOB</name>
<dbReference type="PANTHER" id="PTHR10209">
    <property type="entry name" value="OXIDOREDUCTASE, 2OG-FE II OXYGENASE FAMILY PROTEIN"/>
    <property type="match status" value="1"/>
</dbReference>
<evidence type="ECO:0000256" key="3">
    <source>
        <dbReference type="ARBA" id="ARBA00023002"/>
    </source>
</evidence>
<dbReference type="InterPro" id="IPR005123">
    <property type="entry name" value="Oxoglu/Fe-dep_dioxygenase_dom"/>
</dbReference>
<dbReference type="GO" id="GO:0016491">
    <property type="term" value="F:oxidoreductase activity"/>
    <property type="evidence" value="ECO:0007669"/>
    <property type="project" value="UniProtKB-KW"/>
</dbReference>
<dbReference type="PRINTS" id="PR00682">
    <property type="entry name" value="IPNSYNTHASE"/>
</dbReference>
<keyword evidence="2 5" id="KW-0479">Metal-binding</keyword>
<keyword evidence="3 5" id="KW-0560">Oxidoreductase</keyword>
<evidence type="ECO:0000313" key="7">
    <source>
        <dbReference type="EMBL" id="TNC47622.1"/>
    </source>
</evidence>